<keyword evidence="3 5" id="KW-0238">DNA-binding</keyword>
<comment type="caution">
    <text evidence="5">The sequence shown here is derived from an EMBL/GenBank/DDBJ whole genome shotgun (WGS) entry which is preliminary data.</text>
</comment>
<dbReference type="GO" id="GO:0003677">
    <property type="term" value="F:DNA binding"/>
    <property type="evidence" value="ECO:0007669"/>
    <property type="project" value="UniProtKB-KW"/>
</dbReference>
<evidence type="ECO:0000256" key="4">
    <source>
        <dbReference type="RuleBase" id="RU003939"/>
    </source>
</evidence>
<proteinExistence type="inferred from homology"/>
<dbReference type="RefSeq" id="WP_172231640.1">
    <property type="nucleotide sequence ID" value="NZ_CP035946.1"/>
</dbReference>
<dbReference type="CDD" id="cd13831">
    <property type="entry name" value="HU"/>
    <property type="match status" value="1"/>
</dbReference>
<dbReference type="InterPro" id="IPR000119">
    <property type="entry name" value="Hist_DNA-bd"/>
</dbReference>
<evidence type="ECO:0000313" key="6">
    <source>
        <dbReference type="Proteomes" id="UP000786183"/>
    </source>
</evidence>
<keyword evidence="6" id="KW-1185">Reference proteome</keyword>
<accession>A0ABS7WST9</accession>
<dbReference type="InterPro" id="IPR010992">
    <property type="entry name" value="IHF-like_DNA-bd_dom_sf"/>
</dbReference>
<gene>
    <name evidence="5" type="ORF">AVCANL283_07060</name>
</gene>
<dbReference type="SMART" id="SM00411">
    <property type="entry name" value="BHL"/>
    <property type="match status" value="1"/>
</dbReference>
<name>A0ABS7WST9_9BACT</name>
<keyword evidence="2" id="KW-0226">DNA condensation</keyword>
<reference evidence="5 6" key="1">
    <citation type="submission" date="2020-07" db="EMBL/GenBank/DDBJ databases">
        <title>Transfer of Campylobacter canadensis to the novel genus Avispirillum gen. nov., that also includes two novel species recovered from migratory waterfowl: Avispirillum anseris sp. nov. and Avispirillum brantae sp. nov.</title>
        <authorList>
            <person name="Miller W.G."/>
            <person name="Chapman M.H."/>
            <person name="Yee E."/>
            <person name="Inglis G.D."/>
        </authorList>
    </citation>
    <scope>NUCLEOTIDE SEQUENCE [LARGE SCALE GENOMIC DNA]</scope>
    <source>
        <strain evidence="5 6">L283</strain>
    </source>
</reference>
<evidence type="ECO:0000313" key="5">
    <source>
        <dbReference type="EMBL" id="MBZ7987850.1"/>
    </source>
</evidence>
<evidence type="ECO:0000256" key="3">
    <source>
        <dbReference type="ARBA" id="ARBA00023125"/>
    </source>
</evidence>
<dbReference type="Proteomes" id="UP000786183">
    <property type="component" value="Unassembled WGS sequence"/>
</dbReference>
<dbReference type="Gene3D" id="4.10.520.10">
    <property type="entry name" value="IHF-like DNA-binding proteins"/>
    <property type="match status" value="1"/>
</dbReference>
<evidence type="ECO:0000256" key="2">
    <source>
        <dbReference type="ARBA" id="ARBA00023067"/>
    </source>
</evidence>
<evidence type="ECO:0000256" key="1">
    <source>
        <dbReference type="ARBA" id="ARBA00010529"/>
    </source>
</evidence>
<protein>
    <submittedName>
        <fullName evidence="5">HU family DNA-binding protein</fullName>
    </submittedName>
</protein>
<dbReference type="PANTHER" id="PTHR33175:SF3">
    <property type="entry name" value="DNA-BINDING PROTEIN HU-BETA"/>
    <property type="match status" value="1"/>
</dbReference>
<dbReference type="EMBL" id="JACGBB010000017">
    <property type="protein sequence ID" value="MBZ7987850.1"/>
    <property type="molecule type" value="Genomic_DNA"/>
</dbReference>
<comment type="similarity">
    <text evidence="1 4">Belongs to the bacterial histone-like protein family.</text>
</comment>
<dbReference type="Pfam" id="PF00216">
    <property type="entry name" value="Bac_DNA_binding"/>
    <property type="match status" value="1"/>
</dbReference>
<sequence>MTKADFVSLVAEKAEMTKKDAGVAVNSVFEVLSSVLEKGESISFNGFGTFSTTTRAARVARVPSTGKTIQVPETNVVKFKVSSVLKESVAAAKKDCKKSACKKKK</sequence>
<dbReference type="PANTHER" id="PTHR33175">
    <property type="entry name" value="DNA-BINDING PROTEIN HU"/>
    <property type="match status" value="1"/>
</dbReference>
<dbReference type="SUPFAM" id="SSF47729">
    <property type="entry name" value="IHF-like DNA-binding proteins"/>
    <property type="match status" value="1"/>
</dbReference>
<organism evidence="5 6">
    <name type="scientific">Campylobacter canadensis</name>
    <dbReference type="NCBI Taxonomy" id="449520"/>
    <lineage>
        <taxon>Bacteria</taxon>
        <taxon>Pseudomonadati</taxon>
        <taxon>Campylobacterota</taxon>
        <taxon>Epsilonproteobacteria</taxon>
        <taxon>Campylobacterales</taxon>
        <taxon>Campylobacteraceae</taxon>
        <taxon>Campylobacter</taxon>
    </lineage>
</organism>
<dbReference type="PRINTS" id="PR01727">
    <property type="entry name" value="DNABINDINGHU"/>
</dbReference>